<dbReference type="Proteomes" id="UP000294824">
    <property type="component" value="Unassembled WGS sequence"/>
</dbReference>
<gene>
    <name evidence="1" type="ORF">DFQ06_0297</name>
</gene>
<keyword evidence="2" id="KW-1185">Reference proteome</keyword>
<name>A0A4R8MCA4_9FLAO</name>
<proteinExistence type="predicted"/>
<evidence type="ECO:0000313" key="2">
    <source>
        <dbReference type="Proteomes" id="UP000294824"/>
    </source>
</evidence>
<accession>A0A4R8MCA4</accession>
<dbReference type="PROSITE" id="PS51257">
    <property type="entry name" value="PROKAR_LIPOPROTEIN"/>
    <property type="match status" value="1"/>
</dbReference>
<protein>
    <recommendedName>
        <fullName evidence="3">Lipoprotein</fullName>
    </recommendedName>
</protein>
<sequence length="522" mass="60866">MFTPRNKKARILFFKTFSFLLIFILTGCYSYKWANYNGTLLSEAPNAIKTYFDASPNGIMTINAISPSEDYAFDAWEKDRVYAKDSLAMHFNTVELKLHNTMPEGTVIVDFTFMDGKGNKVIVSDFDLLRIVPKFNSNGQHLYPELLLEEFNRYGVSLRKEFNEFSIITPETTSIEDKNALNRVYRTGITNGCLSGGKWEFNLNTEDFSDFDSRLHNNINFNQSKILAHSWFLLDKSFYKHLIALKNPNIDLKDVDLTGFNYDTLSEQSQNIVIDFDALRNPIKKVWKTEMLEIGYKSERPIELLDMEEHYKIEYGLFLNNNLASISKETYKSILDPEKQPIKLAQFRDEGFYSNKTPLTFDMNWLKHLDNISISAIDIKDTECLSEIQITGKWAPFTLTITNVDLAMIQEQKLYGLHYGFNVYPKGRRYNPAQPTINFDSDLMPKAYEQSLLLTDKHTGKWVDNFKKGLSKVYLTYPTLEKDVLDIYLISYERILPLWMGRVKLPKELREKVRIRNQLYNY</sequence>
<evidence type="ECO:0000313" key="1">
    <source>
        <dbReference type="EMBL" id="TDY63419.1"/>
    </source>
</evidence>
<dbReference type="EMBL" id="SORL01000007">
    <property type="protein sequence ID" value="TDY63419.1"/>
    <property type="molecule type" value="Genomic_DNA"/>
</dbReference>
<organism evidence="1 2">
    <name type="scientific">Algibacter lectus</name>
    <dbReference type="NCBI Taxonomy" id="221126"/>
    <lineage>
        <taxon>Bacteria</taxon>
        <taxon>Pseudomonadati</taxon>
        <taxon>Bacteroidota</taxon>
        <taxon>Flavobacteriia</taxon>
        <taxon>Flavobacteriales</taxon>
        <taxon>Flavobacteriaceae</taxon>
        <taxon>Algibacter</taxon>
    </lineage>
</organism>
<dbReference type="RefSeq" id="WP_133965604.1">
    <property type="nucleotide sequence ID" value="NZ_SORL01000007.1"/>
</dbReference>
<evidence type="ECO:0008006" key="3">
    <source>
        <dbReference type="Google" id="ProtNLM"/>
    </source>
</evidence>
<dbReference type="AlphaFoldDB" id="A0A4R8MCA4"/>
<comment type="caution">
    <text evidence="1">The sequence shown here is derived from an EMBL/GenBank/DDBJ whole genome shotgun (WGS) entry which is preliminary data.</text>
</comment>
<reference evidence="1 2" key="1">
    <citation type="submission" date="2019-03" db="EMBL/GenBank/DDBJ databases">
        <title>Genomic Encyclopedia of Type Strains, Phase III (KMG-III): the genomes of soil and plant-associated and newly described type strains.</title>
        <authorList>
            <person name="Whitman W."/>
        </authorList>
    </citation>
    <scope>NUCLEOTIDE SEQUENCE [LARGE SCALE GENOMIC DNA]</scope>
    <source>
        <strain evidence="1 2">CECT 8301</strain>
    </source>
</reference>